<dbReference type="OrthoDB" id="9793746at2"/>
<feature type="transmembrane region" description="Helical" evidence="1">
    <location>
        <begin position="280"/>
        <end position="298"/>
    </location>
</feature>
<feature type="transmembrane region" description="Helical" evidence="1">
    <location>
        <begin position="154"/>
        <end position="181"/>
    </location>
</feature>
<dbReference type="RefSeq" id="WP_091963973.1">
    <property type="nucleotide sequence ID" value="NZ_FOLH01000005.1"/>
</dbReference>
<evidence type="ECO:0000313" key="2">
    <source>
        <dbReference type="EMBL" id="SFC37221.1"/>
    </source>
</evidence>
<keyword evidence="1" id="KW-0812">Transmembrane</keyword>
<proteinExistence type="predicted"/>
<dbReference type="PANTHER" id="PTHR37308:SF1">
    <property type="entry name" value="POLYPRENYL-PHOSPHATE TRANSPORTER"/>
    <property type="match status" value="1"/>
</dbReference>
<dbReference type="STRING" id="1122252.SAMN05660443_2394"/>
<feature type="transmembrane region" description="Helical" evidence="1">
    <location>
        <begin position="98"/>
        <end position="117"/>
    </location>
</feature>
<feature type="transmembrane region" description="Helical" evidence="1">
    <location>
        <begin position="123"/>
        <end position="142"/>
    </location>
</feature>
<sequence>MRAWQIFIRGMAMGAADLVPGISGGTIAFITGIYERLINALRAFDWRLYRVWKNQGWKGVWQAVDGSFLVSLLAGILTVMLLLAHLISWILTNYPQQLNGFFFGLVAGSAFIISRQVAQWTLLRLLFMFMGGIFASFLSLLLPSLGQVNETTFFFAGMIAICAMILPGISGSFLLLVMGLYGPFVEAIKNLEIVLLLPFIGGALVGLLAFSHILGWLFDHFKAITFATLFGFVVASLQHIWPWQLLQRYRLDEQGKVIPLDTQVLLPWHYFEITSEPSNLISVVTSMLLGLLLVLYLSTRKN</sequence>
<evidence type="ECO:0000313" key="3">
    <source>
        <dbReference type="Proteomes" id="UP000199058"/>
    </source>
</evidence>
<keyword evidence="1" id="KW-1133">Transmembrane helix</keyword>
<feature type="transmembrane region" description="Helical" evidence="1">
    <location>
        <begin position="68"/>
        <end position="91"/>
    </location>
</feature>
<accession>A0A1I1IMT5</accession>
<dbReference type="Proteomes" id="UP000199058">
    <property type="component" value="Unassembled WGS sequence"/>
</dbReference>
<reference evidence="2 3" key="1">
    <citation type="submission" date="2016-10" db="EMBL/GenBank/DDBJ databases">
        <authorList>
            <person name="de Groot N.N."/>
        </authorList>
    </citation>
    <scope>NUCLEOTIDE SEQUENCE [LARGE SCALE GENOMIC DNA]</scope>
    <source>
        <strain evidence="2 3">DSM 18438</strain>
    </source>
</reference>
<feature type="transmembrane region" description="Helical" evidence="1">
    <location>
        <begin position="223"/>
        <end position="241"/>
    </location>
</feature>
<name>A0A1I1IMT5_9GAMM</name>
<feature type="transmembrane region" description="Helical" evidence="1">
    <location>
        <begin position="12"/>
        <end position="34"/>
    </location>
</feature>
<dbReference type="AlphaFoldDB" id="A0A1I1IMT5"/>
<dbReference type="EMBL" id="FOLH01000005">
    <property type="protein sequence ID" value="SFC37221.1"/>
    <property type="molecule type" value="Genomic_DNA"/>
</dbReference>
<protein>
    <submittedName>
        <fullName evidence="2">Putative membrane protein</fullName>
    </submittedName>
</protein>
<dbReference type="Pfam" id="PF04018">
    <property type="entry name" value="VCA0040-like"/>
    <property type="match status" value="1"/>
</dbReference>
<keyword evidence="3" id="KW-1185">Reference proteome</keyword>
<dbReference type="PANTHER" id="PTHR37308">
    <property type="entry name" value="INTEGRAL MEMBRANE PROTEIN"/>
    <property type="match status" value="1"/>
</dbReference>
<gene>
    <name evidence="2" type="ORF">SAMN05660443_2394</name>
</gene>
<evidence type="ECO:0000256" key="1">
    <source>
        <dbReference type="SAM" id="Phobius"/>
    </source>
</evidence>
<organism evidence="2 3">
    <name type="scientific">Marinospirillum celere</name>
    <dbReference type="NCBI Taxonomy" id="1122252"/>
    <lineage>
        <taxon>Bacteria</taxon>
        <taxon>Pseudomonadati</taxon>
        <taxon>Pseudomonadota</taxon>
        <taxon>Gammaproteobacteria</taxon>
        <taxon>Oceanospirillales</taxon>
        <taxon>Oceanospirillaceae</taxon>
        <taxon>Marinospirillum</taxon>
    </lineage>
</organism>
<feature type="transmembrane region" description="Helical" evidence="1">
    <location>
        <begin position="193"/>
        <end position="216"/>
    </location>
</feature>
<keyword evidence="1" id="KW-0472">Membrane</keyword>
<dbReference type="InterPro" id="IPR007163">
    <property type="entry name" value="VCA0040-like"/>
</dbReference>